<accession>A0A3S5BYD5</accession>
<dbReference type="AlphaFoldDB" id="A0A3S5BYD5"/>
<reference evidence="2" key="1">
    <citation type="submission" date="2018-11" db="EMBL/GenBank/DDBJ databases">
        <authorList>
            <consortium name="Pathogen Informatics"/>
        </authorList>
    </citation>
    <scope>NUCLEOTIDE SEQUENCE</scope>
</reference>
<name>A0A3S5BYD5_9PLAT</name>
<gene>
    <name evidence="2" type="ORF">PXEA_LOCUS17813</name>
</gene>
<evidence type="ECO:0000313" key="3">
    <source>
        <dbReference type="Proteomes" id="UP000784294"/>
    </source>
</evidence>
<evidence type="ECO:0000313" key="2">
    <source>
        <dbReference type="EMBL" id="VEL24373.1"/>
    </source>
</evidence>
<dbReference type="EMBL" id="CAAALY010067441">
    <property type="protein sequence ID" value="VEL24373.1"/>
    <property type="molecule type" value="Genomic_DNA"/>
</dbReference>
<organism evidence="2 3">
    <name type="scientific">Protopolystoma xenopodis</name>
    <dbReference type="NCBI Taxonomy" id="117903"/>
    <lineage>
        <taxon>Eukaryota</taxon>
        <taxon>Metazoa</taxon>
        <taxon>Spiralia</taxon>
        <taxon>Lophotrochozoa</taxon>
        <taxon>Platyhelminthes</taxon>
        <taxon>Monogenea</taxon>
        <taxon>Polyopisthocotylea</taxon>
        <taxon>Polystomatidea</taxon>
        <taxon>Polystomatidae</taxon>
        <taxon>Protopolystoma</taxon>
    </lineage>
</organism>
<proteinExistence type="predicted"/>
<comment type="caution">
    <text evidence="2">The sequence shown here is derived from an EMBL/GenBank/DDBJ whole genome shotgun (WGS) entry which is preliminary data.</text>
</comment>
<keyword evidence="3" id="KW-1185">Reference proteome</keyword>
<feature type="compositionally biased region" description="Polar residues" evidence="1">
    <location>
        <begin position="50"/>
        <end position="60"/>
    </location>
</feature>
<dbReference type="Proteomes" id="UP000784294">
    <property type="component" value="Unassembled WGS sequence"/>
</dbReference>
<feature type="region of interest" description="Disordered" evidence="1">
    <location>
        <begin position="48"/>
        <end position="73"/>
    </location>
</feature>
<evidence type="ECO:0000256" key="1">
    <source>
        <dbReference type="SAM" id="MobiDB-lite"/>
    </source>
</evidence>
<protein>
    <submittedName>
        <fullName evidence="2">Uncharacterized protein</fullName>
    </submittedName>
</protein>
<sequence>MARLTDDVGETSVNVPHPRSYSGYDDAYYGLRTRGVPLDLPANMTKLRKQGQTTSINRNIRPSEKNRSMFARY</sequence>